<proteinExistence type="predicted"/>
<dbReference type="SUPFAM" id="SSF51182">
    <property type="entry name" value="RmlC-like cupins"/>
    <property type="match status" value="1"/>
</dbReference>
<dbReference type="CDD" id="cd06985">
    <property type="entry name" value="cupin_BF4112"/>
    <property type="match status" value="1"/>
</dbReference>
<dbReference type="InterPro" id="IPR011051">
    <property type="entry name" value="RmlC_Cupin_sf"/>
</dbReference>
<gene>
    <name evidence="3" type="ORF">MUN53_03360</name>
</gene>
<dbReference type="PANTHER" id="PTHR35848:SF6">
    <property type="entry name" value="CUPIN TYPE-2 DOMAIN-CONTAINING PROTEIN"/>
    <property type="match status" value="1"/>
</dbReference>
<evidence type="ECO:0000256" key="1">
    <source>
        <dbReference type="ARBA" id="ARBA00022723"/>
    </source>
</evidence>
<dbReference type="InterPro" id="IPR051610">
    <property type="entry name" value="GPI/OXD"/>
</dbReference>
<accession>A0ABT0BY56</accession>
<dbReference type="PANTHER" id="PTHR35848">
    <property type="entry name" value="OXALATE-BINDING PROTEIN"/>
    <property type="match status" value="1"/>
</dbReference>
<name>A0ABT0BY56_9BACT</name>
<reference evidence="3 4" key="1">
    <citation type="submission" date="2022-03" db="EMBL/GenBank/DDBJ databases">
        <title>Parabacteroides sp. nov. isolated from swine feces.</title>
        <authorList>
            <person name="Bak J.E."/>
        </authorList>
    </citation>
    <scope>NUCLEOTIDE SEQUENCE [LARGE SCALE GENOMIC DNA]</scope>
    <source>
        <strain evidence="3 4">AGMB00274</strain>
    </source>
</reference>
<organism evidence="3 4">
    <name type="scientific">Parabacteroides faecalis</name>
    <dbReference type="NCBI Taxonomy" id="2924040"/>
    <lineage>
        <taxon>Bacteria</taxon>
        <taxon>Pseudomonadati</taxon>
        <taxon>Bacteroidota</taxon>
        <taxon>Bacteroidia</taxon>
        <taxon>Bacteroidales</taxon>
        <taxon>Tannerellaceae</taxon>
        <taxon>Parabacteroides</taxon>
    </lineage>
</organism>
<evidence type="ECO:0000259" key="2">
    <source>
        <dbReference type="Pfam" id="PF07883"/>
    </source>
</evidence>
<protein>
    <submittedName>
        <fullName evidence="3">Cupin domain-containing protein</fullName>
    </submittedName>
</protein>
<dbReference type="RefSeq" id="WP_022456336.1">
    <property type="nucleotide sequence ID" value="NZ_JAKZMM010000006.1"/>
</dbReference>
<dbReference type="InterPro" id="IPR013096">
    <property type="entry name" value="Cupin_2"/>
</dbReference>
<evidence type="ECO:0000313" key="3">
    <source>
        <dbReference type="EMBL" id="MCJ2379652.1"/>
    </source>
</evidence>
<dbReference type="EMBL" id="JAKZMM010000006">
    <property type="protein sequence ID" value="MCJ2379652.1"/>
    <property type="molecule type" value="Genomic_DNA"/>
</dbReference>
<feature type="domain" description="Cupin type-2" evidence="2">
    <location>
        <begin position="44"/>
        <end position="112"/>
    </location>
</feature>
<dbReference type="Gene3D" id="2.60.120.10">
    <property type="entry name" value="Jelly Rolls"/>
    <property type="match status" value="1"/>
</dbReference>
<dbReference type="InterPro" id="IPR014710">
    <property type="entry name" value="RmlC-like_jellyroll"/>
</dbReference>
<evidence type="ECO:0000313" key="4">
    <source>
        <dbReference type="Proteomes" id="UP001165444"/>
    </source>
</evidence>
<sequence>MEQKMTTISGKNFTSIETGSMNEWKEKVFLKDVTSATATEISISTLQPNEAVPFFHAHKQNEETYIILSGKGDFQVDDQCFPIQSGSVVRVAPEGNRSMRNTANEPMHYIVVQAKQHSLEQFTFTDAAITEQTPLWK</sequence>
<keyword evidence="1" id="KW-0479">Metal-binding</keyword>
<keyword evidence="4" id="KW-1185">Reference proteome</keyword>
<dbReference type="Pfam" id="PF07883">
    <property type="entry name" value="Cupin_2"/>
    <property type="match status" value="1"/>
</dbReference>
<dbReference type="Proteomes" id="UP001165444">
    <property type="component" value="Unassembled WGS sequence"/>
</dbReference>
<comment type="caution">
    <text evidence="3">The sequence shown here is derived from an EMBL/GenBank/DDBJ whole genome shotgun (WGS) entry which is preliminary data.</text>
</comment>